<dbReference type="Pfam" id="PF12680">
    <property type="entry name" value="SnoaL_2"/>
    <property type="match status" value="1"/>
</dbReference>
<name>A0ABP9A164_9ACTN</name>
<evidence type="ECO:0000313" key="3">
    <source>
        <dbReference type="Proteomes" id="UP001501147"/>
    </source>
</evidence>
<keyword evidence="3" id="KW-1185">Reference proteome</keyword>
<feature type="domain" description="SnoaL-like" evidence="1">
    <location>
        <begin position="15"/>
        <end position="104"/>
    </location>
</feature>
<dbReference type="Gene3D" id="3.10.450.50">
    <property type="match status" value="1"/>
</dbReference>
<reference evidence="3" key="1">
    <citation type="journal article" date="2019" name="Int. J. Syst. Evol. Microbiol.">
        <title>The Global Catalogue of Microorganisms (GCM) 10K type strain sequencing project: providing services to taxonomists for standard genome sequencing and annotation.</title>
        <authorList>
            <consortium name="The Broad Institute Genomics Platform"/>
            <consortium name="The Broad Institute Genome Sequencing Center for Infectious Disease"/>
            <person name="Wu L."/>
            <person name="Ma J."/>
        </authorList>
    </citation>
    <scope>NUCLEOTIDE SEQUENCE [LARGE SCALE GENOMIC DNA]</scope>
    <source>
        <strain evidence="3">JCM 18324</strain>
    </source>
</reference>
<sequence>MSELDLSHCHPVFVRQIDCLQRADIDGLMETYHPEAEVIRFQGILRGSTEIKETFGRYMHIQARYERLLEYTHTDDTIFMRAEMSVRGEQEIGFGAYVLRDGVIWRQVAGIEGGMREWFTQDS</sequence>
<protein>
    <recommendedName>
        <fullName evidence="1">SnoaL-like domain-containing protein</fullName>
    </recommendedName>
</protein>
<evidence type="ECO:0000313" key="2">
    <source>
        <dbReference type="EMBL" id="GAA4771507.1"/>
    </source>
</evidence>
<accession>A0ABP9A164</accession>
<comment type="caution">
    <text evidence="2">The sequence shown here is derived from an EMBL/GenBank/DDBJ whole genome shotgun (WGS) entry which is preliminary data.</text>
</comment>
<dbReference type="InterPro" id="IPR032710">
    <property type="entry name" value="NTF2-like_dom_sf"/>
</dbReference>
<dbReference type="Proteomes" id="UP001501147">
    <property type="component" value="Unassembled WGS sequence"/>
</dbReference>
<dbReference type="RefSeq" id="WP_345611917.1">
    <property type="nucleotide sequence ID" value="NZ_BAABJV010000003.1"/>
</dbReference>
<dbReference type="InterPro" id="IPR037401">
    <property type="entry name" value="SnoaL-like"/>
</dbReference>
<evidence type="ECO:0000259" key="1">
    <source>
        <dbReference type="Pfam" id="PF12680"/>
    </source>
</evidence>
<organism evidence="2 3">
    <name type="scientific">Streptomyces sanyensis</name>
    <dbReference type="NCBI Taxonomy" id="568869"/>
    <lineage>
        <taxon>Bacteria</taxon>
        <taxon>Bacillati</taxon>
        <taxon>Actinomycetota</taxon>
        <taxon>Actinomycetes</taxon>
        <taxon>Kitasatosporales</taxon>
        <taxon>Streptomycetaceae</taxon>
        <taxon>Streptomyces</taxon>
    </lineage>
</organism>
<dbReference type="SUPFAM" id="SSF54427">
    <property type="entry name" value="NTF2-like"/>
    <property type="match status" value="1"/>
</dbReference>
<proteinExistence type="predicted"/>
<gene>
    <name evidence="2" type="ORF">GCM10023329_18540</name>
</gene>
<dbReference type="EMBL" id="BAABJV010000003">
    <property type="protein sequence ID" value="GAA4771507.1"/>
    <property type="molecule type" value="Genomic_DNA"/>
</dbReference>